<keyword evidence="4" id="KW-1185">Reference proteome</keyword>
<dbReference type="STRING" id="7375.A0A0L0C4U1"/>
<keyword evidence="2" id="KW-0732">Signal</keyword>
<sequence length="368" mass="42533">MPKYGKHFKLNIILNLIAVITTKTNLATTEIVNLQHPRYDYIDVAKETASGRSKGQTTRIFTTGDDLDETFWLKYLGEEFRHAVHLQVDSDNNVVQIDSKHPQQLQHNKSFNLENKVEKRTRFVRQPTGDNKQIPVESLYKLDDKIYPTEKPENFNTNPTTSEHNNKDKYSHHQTENKKPLKNNKKKVIIHNKYKQKIIKVKPPSPLKAIHEPIVVNLPEIEESEHQINGEHEPVVVQMPPVIYHQKADLYTGKLPNLPSSNEKPNSLNEQNLASLNNQNANLYYEQIPKLSLNHQDQHHTHTYTSPTHLHSTNVHDTQQENQHIHQTDYTTATLNQIQQPYSYQTLPIALMSLSQLPVDSFAPRSSR</sequence>
<dbReference type="Proteomes" id="UP000037069">
    <property type="component" value="Unassembled WGS sequence"/>
</dbReference>
<feature type="region of interest" description="Disordered" evidence="1">
    <location>
        <begin position="148"/>
        <end position="181"/>
    </location>
</feature>
<feature type="signal peptide" evidence="2">
    <location>
        <begin position="1"/>
        <end position="27"/>
    </location>
</feature>
<dbReference type="OMA" id="MPPVIYH"/>
<dbReference type="AlphaFoldDB" id="A0A0L0C4U1"/>
<feature type="compositionally biased region" description="Polar residues" evidence="1">
    <location>
        <begin position="154"/>
        <end position="163"/>
    </location>
</feature>
<evidence type="ECO:0000256" key="2">
    <source>
        <dbReference type="SAM" id="SignalP"/>
    </source>
</evidence>
<feature type="compositionally biased region" description="Basic and acidic residues" evidence="1">
    <location>
        <begin position="164"/>
        <end position="179"/>
    </location>
</feature>
<feature type="chain" id="PRO_5005535686" evidence="2">
    <location>
        <begin position="28"/>
        <end position="368"/>
    </location>
</feature>
<gene>
    <name evidence="3" type="ORF">FF38_08593</name>
</gene>
<organism evidence="3 4">
    <name type="scientific">Lucilia cuprina</name>
    <name type="common">Green bottle fly</name>
    <name type="synonym">Australian sheep blowfly</name>
    <dbReference type="NCBI Taxonomy" id="7375"/>
    <lineage>
        <taxon>Eukaryota</taxon>
        <taxon>Metazoa</taxon>
        <taxon>Ecdysozoa</taxon>
        <taxon>Arthropoda</taxon>
        <taxon>Hexapoda</taxon>
        <taxon>Insecta</taxon>
        <taxon>Pterygota</taxon>
        <taxon>Neoptera</taxon>
        <taxon>Endopterygota</taxon>
        <taxon>Diptera</taxon>
        <taxon>Brachycera</taxon>
        <taxon>Muscomorpha</taxon>
        <taxon>Oestroidea</taxon>
        <taxon>Calliphoridae</taxon>
        <taxon>Luciliinae</taxon>
        <taxon>Lucilia</taxon>
    </lineage>
</organism>
<proteinExistence type="predicted"/>
<reference evidence="3 4" key="1">
    <citation type="journal article" date="2015" name="Nat. Commun.">
        <title>Lucilia cuprina genome unlocks parasitic fly biology to underpin future interventions.</title>
        <authorList>
            <person name="Anstead C.A."/>
            <person name="Korhonen P.K."/>
            <person name="Young N.D."/>
            <person name="Hall R.S."/>
            <person name="Jex A.R."/>
            <person name="Murali S.C."/>
            <person name="Hughes D.S."/>
            <person name="Lee S.F."/>
            <person name="Perry T."/>
            <person name="Stroehlein A.J."/>
            <person name="Ansell B.R."/>
            <person name="Breugelmans B."/>
            <person name="Hofmann A."/>
            <person name="Qu J."/>
            <person name="Dugan S."/>
            <person name="Lee S.L."/>
            <person name="Chao H."/>
            <person name="Dinh H."/>
            <person name="Han Y."/>
            <person name="Doddapaneni H.V."/>
            <person name="Worley K.C."/>
            <person name="Muzny D.M."/>
            <person name="Ioannidis P."/>
            <person name="Waterhouse R.M."/>
            <person name="Zdobnov E.M."/>
            <person name="James P.J."/>
            <person name="Bagnall N.H."/>
            <person name="Kotze A.C."/>
            <person name="Gibbs R.A."/>
            <person name="Richards S."/>
            <person name="Batterham P."/>
            <person name="Gasser R.B."/>
        </authorList>
    </citation>
    <scope>NUCLEOTIDE SEQUENCE [LARGE SCALE GENOMIC DNA]</scope>
    <source>
        <strain evidence="3 4">LS</strain>
        <tissue evidence="3">Full body</tissue>
    </source>
</reference>
<evidence type="ECO:0000256" key="1">
    <source>
        <dbReference type="SAM" id="MobiDB-lite"/>
    </source>
</evidence>
<protein>
    <submittedName>
        <fullName evidence="3">Uncharacterized protein</fullName>
    </submittedName>
</protein>
<evidence type="ECO:0000313" key="4">
    <source>
        <dbReference type="Proteomes" id="UP000037069"/>
    </source>
</evidence>
<name>A0A0L0C4U1_LUCCU</name>
<dbReference type="EMBL" id="JRES01000984">
    <property type="protein sequence ID" value="KNC26459.1"/>
    <property type="molecule type" value="Genomic_DNA"/>
</dbReference>
<accession>A0A0L0C4U1</accession>
<evidence type="ECO:0000313" key="3">
    <source>
        <dbReference type="EMBL" id="KNC26459.1"/>
    </source>
</evidence>
<dbReference type="OrthoDB" id="7981150at2759"/>
<comment type="caution">
    <text evidence="3">The sequence shown here is derived from an EMBL/GenBank/DDBJ whole genome shotgun (WGS) entry which is preliminary data.</text>
</comment>